<dbReference type="AlphaFoldDB" id="A0A1I6GVD5"/>
<sequence>MDDPDESAPVDGDPAAVAETLQRHLGDGPDSSRVGALQPIVEVVAGWRDVETVSPNEWLSALEATPDVLYLRTDEGYLRHRPDVTGDRDDPAPFRLVSPGDEASAEALDRPDAADRLDGVPVTVGVVTDLPVGVRARFISRE</sequence>
<keyword evidence="2" id="KW-1185">Reference proteome</keyword>
<organism evidence="1 2">
    <name type="scientific">Halogeometricum rufum</name>
    <dbReference type="NCBI Taxonomy" id="553469"/>
    <lineage>
        <taxon>Archaea</taxon>
        <taxon>Methanobacteriati</taxon>
        <taxon>Methanobacteriota</taxon>
        <taxon>Stenosarchaea group</taxon>
        <taxon>Halobacteria</taxon>
        <taxon>Halobacteriales</taxon>
        <taxon>Haloferacaceae</taxon>
        <taxon>Halogeometricum</taxon>
    </lineage>
</organism>
<evidence type="ECO:0000313" key="2">
    <source>
        <dbReference type="Proteomes" id="UP000198531"/>
    </source>
</evidence>
<dbReference type="Proteomes" id="UP000198531">
    <property type="component" value="Unassembled WGS sequence"/>
</dbReference>
<gene>
    <name evidence="1" type="ORF">SAMN04487947_1692</name>
</gene>
<accession>A0A1I6GVD5</accession>
<proteinExistence type="predicted"/>
<dbReference type="EMBL" id="FOYT01000001">
    <property type="protein sequence ID" value="SFR46049.1"/>
    <property type="molecule type" value="Genomic_DNA"/>
</dbReference>
<evidence type="ECO:0000313" key="1">
    <source>
        <dbReference type="EMBL" id="SFR46049.1"/>
    </source>
</evidence>
<dbReference type="RefSeq" id="WP_089806379.1">
    <property type="nucleotide sequence ID" value="NZ_FOYT01000001.1"/>
</dbReference>
<reference evidence="2" key="1">
    <citation type="submission" date="2016-10" db="EMBL/GenBank/DDBJ databases">
        <authorList>
            <person name="Varghese N."/>
            <person name="Submissions S."/>
        </authorList>
    </citation>
    <scope>NUCLEOTIDE SEQUENCE [LARGE SCALE GENOMIC DNA]</scope>
    <source>
        <strain evidence="2">CGMCC 1.7736</strain>
    </source>
</reference>
<protein>
    <submittedName>
        <fullName evidence="1">Uncharacterized protein</fullName>
    </submittedName>
</protein>
<name>A0A1I6GVD5_9EURY</name>
<dbReference type="OrthoDB" id="282421at2157"/>